<dbReference type="InterPro" id="IPR036390">
    <property type="entry name" value="WH_DNA-bd_sf"/>
</dbReference>
<evidence type="ECO:0000259" key="1">
    <source>
        <dbReference type="Pfam" id="PF24266"/>
    </source>
</evidence>
<dbReference type="EMBL" id="RKLQ01000001">
    <property type="protein sequence ID" value="MBX0302452.1"/>
    <property type="molecule type" value="Genomic_DNA"/>
</dbReference>
<accession>A0A8J7YBJ9</accession>
<sequence>MSETRARIRREIEREPGIHFRALTRGLELATGQVQYHLGRLEDVRVERVNGRTHYYPPGYDAWERTSLALLRRETARDIVATLYDAGEPRPDAVADRVGIARSTLEHHLDGLVASDVVRKQRDGNRVTLSLSRPEATVALLGTVEPSLAERLTDRFERLVDGLLESSERD</sequence>
<dbReference type="Gene3D" id="1.10.10.10">
    <property type="entry name" value="Winged helix-like DNA-binding domain superfamily/Winged helix DNA-binding domain"/>
    <property type="match status" value="2"/>
</dbReference>
<dbReference type="InterPro" id="IPR036388">
    <property type="entry name" value="WH-like_DNA-bd_sf"/>
</dbReference>
<organism evidence="2 3">
    <name type="scientific">Haloarcula salinisoli</name>
    <dbReference type="NCBI Taxonomy" id="2487746"/>
    <lineage>
        <taxon>Archaea</taxon>
        <taxon>Methanobacteriati</taxon>
        <taxon>Methanobacteriota</taxon>
        <taxon>Stenosarchaea group</taxon>
        <taxon>Halobacteria</taxon>
        <taxon>Halobacteriales</taxon>
        <taxon>Haloarculaceae</taxon>
        <taxon>Haloarcula</taxon>
    </lineage>
</organism>
<reference evidence="2" key="1">
    <citation type="submission" date="2021-06" db="EMBL/GenBank/DDBJ databases">
        <title>Halomicroarcula sp. F24A a new haloarchaeum isolated from saline soil.</title>
        <authorList>
            <person name="Duran-Viseras A."/>
            <person name="Sanchez-Porro C."/>
            <person name="Ventosa A."/>
        </authorList>
    </citation>
    <scope>NUCLEOTIDE SEQUENCE</scope>
    <source>
        <strain evidence="2">F24A</strain>
    </source>
</reference>
<evidence type="ECO:0000313" key="3">
    <source>
        <dbReference type="Proteomes" id="UP000783863"/>
    </source>
</evidence>
<keyword evidence="3" id="KW-1185">Reference proteome</keyword>
<dbReference type="RefSeq" id="WP_220586690.1">
    <property type="nucleotide sequence ID" value="NZ_RKLQ01000001.1"/>
</dbReference>
<evidence type="ECO:0000313" key="2">
    <source>
        <dbReference type="EMBL" id="MBX0302452.1"/>
    </source>
</evidence>
<dbReference type="AlphaFoldDB" id="A0A8J7YBJ9"/>
<protein>
    <submittedName>
        <fullName evidence="2">ArsR family transcriptional regulator</fullName>
    </submittedName>
</protein>
<dbReference type="Proteomes" id="UP000783863">
    <property type="component" value="Unassembled WGS sequence"/>
</dbReference>
<dbReference type="Pfam" id="PF24266">
    <property type="entry name" value="HTH_HVO_0163_N"/>
    <property type="match status" value="1"/>
</dbReference>
<dbReference type="CDD" id="cd00090">
    <property type="entry name" value="HTH_ARSR"/>
    <property type="match status" value="1"/>
</dbReference>
<dbReference type="PANTHER" id="PTHR36216">
    <property type="entry name" value="TRANSCRIPTIONAL REGULATOR, TRMB"/>
    <property type="match status" value="1"/>
</dbReference>
<feature type="domain" description="HVO-0163 N-terminal HTH" evidence="1">
    <location>
        <begin position="2"/>
        <end position="68"/>
    </location>
</feature>
<name>A0A8J7YBJ9_9EURY</name>
<gene>
    <name evidence="2" type="ORF">EGD98_02075</name>
</gene>
<proteinExistence type="predicted"/>
<comment type="caution">
    <text evidence="2">The sequence shown here is derived from an EMBL/GenBank/DDBJ whole genome shotgun (WGS) entry which is preliminary data.</text>
</comment>
<dbReference type="SUPFAM" id="SSF46785">
    <property type="entry name" value="Winged helix' DNA-binding domain"/>
    <property type="match status" value="1"/>
</dbReference>
<dbReference type="InterPro" id="IPR056504">
    <property type="entry name" value="HTH_HVO_0163_N"/>
</dbReference>
<dbReference type="PANTHER" id="PTHR36216:SF1">
    <property type="entry name" value="HTH ARSR-TYPE DOMAIN-CONTAINING PROTEIN"/>
    <property type="match status" value="1"/>
</dbReference>
<dbReference type="InterPro" id="IPR011991">
    <property type="entry name" value="ArsR-like_HTH"/>
</dbReference>